<dbReference type="RefSeq" id="WP_120345623.1">
    <property type="nucleotide sequence ID" value="NZ_MCAS01000017.1"/>
</dbReference>
<dbReference type="Gene3D" id="3.30.70.1060">
    <property type="entry name" value="Dimeric alpha+beta barrel"/>
    <property type="match status" value="1"/>
</dbReference>
<protein>
    <submittedName>
        <fullName evidence="3">Dehydrogenase</fullName>
    </submittedName>
</protein>
<dbReference type="InterPro" id="IPR005545">
    <property type="entry name" value="YCII"/>
</dbReference>
<gene>
    <name evidence="3" type="ORF">BCY88_27980</name>
</gene>
<proteinExistence type="inferred from homology"/>
<dbReference type="AlphaFoldDB" id="A0A3R7IM22"/>
<feature type="domain" description="YCII-related" evidence="2">
    <location>
        <begin position="1"/>
        <end position="103"/>
    </location>
</feature>
<dbReference type="OrthoDB" id="9807535at2"/>
<evidence type="ECO:0000259" key="2">
    <source>
        <dbReference type="Pfam" id="PF03795"/>
    </source>
</evidence>
<dbReference type="SUPFAM" id="SSF54909">
    <property type="entry name" value="Dimeric alpha+beta barrel"/>
    <property type="match status" value="1"/>
</dbReference>
<dbReference type="Pfam" id="PF03795">
    <property type="entry name" value="YCII"/>
    <property type="match status" value="1"/>
</dbReference>
<accession>A0A3R7IM22</accession>
<dbReference type="InterPro" id="IPR011008">
    <property type="entry name" value="Dimeric_a/b-barrel"/>
</dbReference>
<reference evidence="3 4" key="1">
    <citation type="submission" date="2016-07" db="EMBL/GenBank/DDBJ databases">
        <title>Genome analysis of Burkholderia fungorum ES3-20.</title>
        <authorList>
            <person name="Xu D."/>
            <person name="Yao R."/>
            <person name="Zheng S."/>
        </authorList>
    </citation>
    <scope>NUCLEOTIDE SEQUENCE [LARGE SCALE GENOMIC DNA]</scope>
    <source>
        <strain evidence="3 4">ES3-20</strain>
    </source>
</reference>
<dbReference type="PANTHER" id="PTHR35174">
    <property type="entry name" value="BLL7171 PROTEIN-RELATED"/>
    <property type="match status" value="1"/>
</dbReference>
<sequence length="145" mass="15624">MRFIITAQASEENPEQDAGGGLNEALLTAYMKFNEEMYQAGVLVASEGLNPAAPGARIAVRKGKRYVVDGPFAESKELVGGFYLIEVESLEEAISWALRAPSGLGTDDVLEVRQLTGAGDVPPDVLDIIRTAAPTWSESVWQARK</sequence>
<organism evidence="3 4">
    <name type="scientific">Paraburkholderia fungorum</name>
    <dbReference type="NCBI Taxonomy" id="134537"/>
    <lineage>
        <taxon>Bacteria</taxon>
        <taxon>Pseudomonadati</taxon>
        <taxon>Pseudomonadota</taxon>
        <taxon>Betaproteobacteria</taxon>
        <taxon>Burkholderiales</taxon>
        <taxon>Burkholderiaceae</taxon>
        <taxon>Paraburkholderia</taxon>
    </lineage>
</organism>
<evidence type="ECO:0000256" key="1">
    <source>
        <dbReference type="ARBA" id="ARBA00007689"/>
    </source>
</evidence>
<evidence type="ECO:0000313" key="4">
    <source>
        <dbReference type="Proteomes" id="UP000283709"/>
    </source>
</evidence>
<comment type="caution">
    <text evidence="3">The sequence shown here is derived from an EMBL/GenBank/DDBJ whole genome shotgun (WGS) entry which is preliminary data.</text>
</comment>
<evidence type="ECO:0000313" key="3">
    <source>
        <dbReference type="EMBL" id="RKF45036.1"/>
    </source>
</evidence>
<name>A0A3R7IM22_9BURK</name>
<dbReference type="EMBL" id="MCAS01000017">
    <property type="protein sequence ID" value="RKF45036.1"/>
    <property type="molecule type" value="Genomic_DNA"/>
</dbReference>
<comment type="similarity">
    <text evidence="1">Belongs to the YciI family.</text>
</comment>
<dbReference type="Proteomes" id="UP000283709">
    <property type="component" value="Unassembled WGS sequence"/>
</dbReference>